<evidence type="ECO:0000313" key="3">
    <source>
        <dbReference type="Proteomes" id="UP001464891"/>
    </source>
</evidence>
<dbReference type="NCBIfam" id="TIGR02595">
    <property type="entry name" value="PEP_CTERM"/>
    <property type="match status" value="1"/>
</dbReference>
<dbReference type="RefSeq" id="WP_190433200.1">
    <property type="nucleotide sequence ID" value="NZ_JAMPKM010000010.1"/>
</dbReference>
<reference evidence="2 3" key="1">
    <citation type="submission" date="2022-04" db="EMBL/GenBank/DDBJ databases">
        <title>Positive selection, recombination, and allopatry shape intraspecific diversity of widespread and dominant cyanobacteria.</title>
        <authorList>
            <person name="Wei J."/>
            <person name="Shu W."/>
            <person name="Hu C."/>
        </authorList>
    </citation>
    <scope>NUCLEOTIDE SEQUENCE [LARGE SCALE GENOMIC DNA]</scope>
    <source>
        <strain evidence="2 3">GB2-A4</strain>
    </source>
</reference>
<feature type="signal peptide" evidence="1">
    <location>
        <begin position="1"/>
        <end position="26"/>
    </location>
</feature>
<feature type="chain" id="PRO_5047182361" evidence="1">
    <location>
        <begin position="27"/>
        <end position="197"/>
    </location>
</feature>
<organism evidence="2 3">
    <name type="scientific">Trichocoleus desertorum GB2-A4</name>
    <dbReference type="NCBI Taxonomy" id="2933944"/>
    <lineage>
        <taxon>Bacteria</taxon>
        <taxon>Bacillati</taxon>
        <taxon>Cyanobacteriota</taxon>
        <taxon>Cyanophyceae</taxon>
        <taxon>Leptolyngbyales</taxon>
        <taxon>Trichocoleusaceae</taxon>
        <taxon>Trichocoleus</taxon>
    </lineage>
</organism>
<comment type="caution">
    <text evidence="2">The sequence shown here is derived from an EMBL/GenBank/DDBJ whole genome shotgun (WGS) entry which is preliminary data.</text>
</comment>
<dbReference type="Proteomes" id="UP001464891">
    <property type="component" value="Unassembled WGS sequence"/>
</dbReference>
<protein>
    <submittedName>
        <fullName evidence="2">PEP-CTERM sorting domain-containing protein</fullName>
    </submittedName>
</protein>
<dbReference type="InterPro" id="IPR013424">
    <property type="entry name" value="Ice-binding_C"/>
</dbReference>
<sequence>MRFTSFTKLPLLAVSLLALSAIPAQAANCSAGTVTAFGLGTSTSCIGSFDGNDAQGDGSGALFGKLSTGVFAGITDWAFVGKSDAGAFDVTSGNSGTWSVDTALTGPFVLSLKASNSWSAYFFDGSSDPFSVLSGKWSTAGVSTNRKGIAQDLSHATIYRAVVKTPEEPTSVPEPSATAALGLVAIGTFAWLKHKQS</sequence>
<keyword evidence="1" id="KW-0732">Signal</keyword>
<gene>
    <name evidence="2" type="ORF">NC998_16585</name>
</gene>
<name>A0ABV0JAQ2_9CYAN</name>
<evidence type="ECO:0000256" key="1">
    <source>
        <dbReference type="SAM" id="SignalP"/>
    </source>
</evidence>
<dbReference type="EMBL" id="JAMPKM010000010">
    <property type="protein sequence ID" value="MEP0818719.1"/>
    <property type="molecule type" value="Genomic_DNA"/>
</dbReference>
<keyword evidence="3" id="KW-1185">Reference proteome</keyword>
<evidence type="ECO:0000313" key="2">
    <source>
        <dbReference type="EMBL" id="MEP0818719.1"/>
    </source>
</evidence>
<accession>A0ABV0JAQ2</accession>
<proteinExistence type="predicted"/>